<dbReference type="Pfam" id="PF22461">
    <property type="entry name" value="SLBB_2"/>
    <property type="match status" value="2"/>
</dbReference>
<evidence type="ECO:0000256" key="9">
    <source>
        <dbReference type="ARBA" id="ARBA00023065"/>
    </source>
</evidence>
<evidence type="ECO:0000259" key="15">
    <source>
        <dbReference type="Pfam" id="PF02563"/>
    </source>
</evidence>
<dbReference type="InterPro" id="IPR054765">
    <property type="entry name" value="SLBB_dom"/>
</dbReference>
<dbReference type="InterPro" id="IPR003715">
    <property type="entry name" value="Poly_export_N"/>
</dbReference>
<dbReference type="Gene3D" id="3.10.560.10">
    <property type="entry name" value="Outer membrane lipoprotein wza domain like"/>
    <property type="match status" value="2"/>
</dbReference>
<comment type="subcellular location">
    <subcellularLocation>
        <location evidence="1">Cell outer membrane</location>
        <topology evidence="1">Multi-pass membrane protein</topology>
    </subcellularLocation>
</comment>
<dbReference type="EMBL" id="BKAD01000011">
    <property type="protein sequence ID" value="GEP30091.1"/>
    <property type="molecule type" value="Genomic_DNA"/>
</dbReference>
<evidence type="ECO:0000256" key="6">
    <source>
        <dbReference type="ARBA" id="ARBA00022692"/>
    </source>
</evidence>
<evidence type="ECO:0000256" key="3">
    <source>
        <dbReference type="ARBA" id="ARBA00022448"/>
    </source>
</evidence>
<dbReference type="Gene3D" id="3.30.1950.10">
    <property type="entry name" value="wza like domain"/>
    <property type="match status" value="1"/>
</dbReference>
<dbReference type="GO" id="GO:0015159">
    <property type="term" value="F:polysaccharide transmembrane transporter activity"/>
    <property type="evidence" value="ECO:0007669"/>
    <property type="project" value="InterPro"/>
</dbReference>
<keyword evidence="13" id="KW-0998">Cell outer membrane</keyword>
<keyword evidence="9" id="KW-0406">Ion transport</keyword>
<keyword evidence="12" id="KW-0564">Palmitate</keyword>
<evidence type="ECO:0000256" key="13">
    <source>
        <dbReference type="ARBA" id="ARBA00023237"/>
    </source>
</evidence>
<evidence type="ECO:0000256" key="1">
    <source>
        <dbReference type="ARBA" id="ARBA00004571"/>
    </source>
</evidence>
<evidence type="ECO:0000256" key="10">
    <source>
        <dbReference type="ARBA" id="ARBA00023114"/>
    </source>
</evidence>
<reference evidence="17 18" key="1">
    <citation type="submission" date="2019-07" db="EMBL/GenBank/DDBJ databases">
        <title>Whole genome shotgun sequence of Thiobacillus plumbophilus NBRC 107929.</title>
        <authorList>
            <person name="Hosoyama A."/>
            <person name="Uohara A."/>
            <person name="Ohji S."/>
            <person name="Ichikawa N."/>
        </authorList>
    </citation>
    <scope>NUCLEOTIDE SEQUENCE [LARGE SCALE GENOMIC DNA]</scope>
    <source>
        <strain evidence="17 18">NBRC 107929</strain>
    </source>
</reference>
<evidence type="ECO:0000256" key="14">
    <source>
        <dbReference type="ARBA" id="ARBA00023288"/>
    </source>
</evidence>
<dbReference type="PANTHER" id="PTHR33619">
    <property type="entry name" value="POLYSACCHARIDE EXPORT PROTEIN GFCE-RELATED"/>
    <property type="match status" value="1"/>
</dbReference>
<dbReference type="Proteomes" id="UP000321337">
    <property type="component" value="Unassembled WGS sequence"/>
</dbReference>
<evidence type="ECO:0000256" key="4">
    <source>
        <dbReference type="ARBA" id="ARBA00022452"/>
    </source>
</evidence>
<sequence length="416" mass="44114">MAFSGGVFIIINLESEQLKTIKNSTFGGVRSLFATAVAAGILGGCATYPSWIPSSGPSREQVLEHHDTKGIDGIQVVDVDEAVARKLLANQKKTLFSDSFGGAVRSGYLIGAGDVIEVSVWEAPPATLFGGVAIDPRTGPATTRVTTFPEQMVSSDGMINIPFAGLIASAGRTPEQIEGEIAQRLKGKANQPQVLVRVIHNNTANVTVVGEVASSTRMPLTARGERLLDALAAAGGVRQSVNKMTLQVTRGDKVQALPLDTIIRDPKQNIVLQPGDVITALYQPLSFTVLGATGKNEEINFEAQGISLAQALARAGGLQDARADARAVFVFRFEDSKALDWATPPKITPDGKVPVIYQVDLKDPASFFVAQSFPVDNKDVLYVSNAPGADLQKFLNIVLSAAYPIINVINLKPAGL</sequence>
<organism evidence="17 18">
    <name type="scientific">Sulfuriferula plumbiphila</name>
    <dbReference type="NCBI Taxonomy" id="171865"/>
    <lineage>
        <taxon>Bacteria</taxon>
        <taxon>Pseudomonadati</taxon>
        <taxon>Pseudomonadota</taxon>
        <taxon>Betaproteobacteria</taxon>
        <taxon>Nitrosomonadales</taxon>
        <taxon>Sulfuricellaceae</taxon>
        <taxon>Sulfuriferula</taxon>
    </lineage>
</organism>
<evidence type="ECO:0000256" key="8">
    <source>
        <dbReference type="ARBA" id="ARBA00023047"/>
    </source>
</evidence>
<dbReference type="Pfam" id="PF02563">
    <property type="entry name" value="Poly_export"/>
    <property type="match status" value="1"/>
</dbReference>
<protein>
    <submittedName>
        <fullName evidence="17">Capsular polysaccharide biosynthesis protein</fullName>
    </submittedName>
</protein>
<keyword evidence="14" id="KW-0449">Lipoprotein</keyword>
<dbReference type="InterPro" id="IPR049712">
    <property type="entry name" value="Poly_export"/>
</dbReference>
<keyword evidence="3" id="KW-0813">Transport</keyword>
<dbReference type="AlphaFoldDB" id="A0A512L7H7"/>
<accession>A0A512L7H7</accession>
<dbReference type="GO" id="GO:0015288">
    <property type="term" value="F:porin activity"/>
    <property type="evidence" value="ECO:0007669"/>
    <property type="project" value="UniProtKB-KW"/>
</dbReference>
<dbReference type="GO" id="GO:0009279">
    <property type="term" value="C:cell outer membrane"/>
    <property type="evidence" value="ECO:0007669"/>
    <property type="project" value="UniProtKB-SubCell"/>
</dbReference>
<keyword evidence="7" id="KW-0732">Signal</keyword>
<dbReference type="GO" id="GO:0046930">
    <property type="term" value="C:pore complex"/>
    <property type="evidence" value="ECO:0007669"/>
    <property type="project" value="UniProtKB-KW"/>
</dbReference>
<evidence type="ECO:0000256" key="5">
    <source>
        <dbReference type="ARBA" id="ARBA00022597"/>
    </source>
</evidence>
<evidence type="ECO:0000313" key="17">
    <source>
        <dbReference type="EMBL" id="GEP30091.1"/>
    </source>
</evidence>
<keyword evidence="4" id="KW-1134">Transmembrane beta strand</keyword>
<feature type="domain" description="SLBB" evidence="16">
    <location>
        <begin position="287"/>
        <end position="383"/>
    </location>
</feature>
<dbReference type="PANTHER" id="PTHR33619:SF3">
    <property type="entry name" value="POLYSACCHARIDE EXPORT PROTEIN GFCE-RELATED"/>
    <property type="match status" value="1"/>
</dbReference>
<comment type="similarity">
    <text evidence="2">Belongs to the BexD/CtrA/VexA family.</text>
</comment>
<keyword evidence="6" id="KW-0812">Transmembrane</keyword>
<proteinExistence type="inferred from homology"/>
<comment type="caution">
    <text evidence="17">The sequence shown here is derived from an EMBL/GenBank/DDBJ whole genome shotgun (WGS) entry which is preliminary data.</text>
</comment>
<keyword evidence="11" id="KW-0472">Membrane</keyword>
<keyword evidence="10" id="KW-0626">Porin</keyword>
<evidence type="ECO:0000256" key="11">
    <source>
        <dbReference type="ARBA" id="ARBA00023136"/>
    </source>
</evidence>
<evidence type="ECO:0000256" key="2">
    <source>
        <dbReference type="ARBA" id="ARBA00009450"/>
    </source>
</evidence>
<evidence type="ECO:0000259" key="16">
    <source>
        <dbReference type="Pfam" id="PF22461"/>
    </source>
</evidence>
<evidence type="ECO:0000256" key="12">
    <source>
        <dbReference type="ARBA" id="ARBA00023139"/>
    </source>
</evidence>
<keyword evidence="18" id="KW-1185">Reference proteome</keyword>
<keyword evidence="8" id="KW-0625">Polysaccharide transport</keyword>
<name>A0A512L7H7_9PROT</name>
<evidence type="ECO:0000313" key="18">
    <source>
        <dbReference type="Proteomes" id="UP000321337"/>
    </source>
</evidence>
<dbReference type="GO" id="GO:0006811">
    <property type="term" value="P:monoatomic ion transport"/>
    <property type="evidence" value="ECO:0007669"/>
    <property type="project" value="UniProtKB-KW"/>
</dbReference>
<keyword evidence="5" id="KW-0762">Sugar transport</keyword>
<feature type="domain" description="SLBB" evidence="16">
    <location>
        <begin position="205"/>
        <end position="278"/>
    </location>
</feature>
<evidence type="ECO:0000256" key="7">
    <source>
        <dbReference type="ARBA" id="ARBA00022729"/>
    </source>
</evidence>
<gene>
    <name evidence="17" type="ORF">TPL01_12290</name>
</gene>
<feature type="domain" description="Polysaccharide export protein N-terminal" evidence="15">
    <location>
        <begin position="104"/>
        <end position="198"/>
    </location>
</feature>